<comment type="caution">
    <text evidence="8">The sequence shown here is derived from an EMBL/GenBank/DDBJ whole genome shotgun (WGS) entry which is preliminary data.</text>
</comment>
<protein>
    <recommendedName>
        <fullName evidence="10">DUF726 domain-containing protein</fullName>
    </recommendedName>
</protein>
<feature type="region of interest" description="Disordered" evidence="6">
    <location>
        <begin position="137"/>
        <end position="157"/>
    </location>
</feature>
<evidence type="ECO:0000256" key="3">
    <source>
        <dbReference type="ARBA" id="ARBA00022692"/>
    </source>
</evidence>
<evidence type="ECO:0000256" key="7">
    <source>
        <dbReference type="SAM" id="Phobius"/>
    </source>
</evidence>
<feature type="transmembrane region" description="Helical" evidence="7">
    <location>
        <begin position="255"/>
        <end position="278"/>
    </location>
</feature>
<evidence type="ECO:0000256" key="5">
    <source>
        <dbReference type="ARBA" id="ARBA00023136"/>
    </source>
</evidence>
<evidence type="ECO:0000313" key="8">
    <source>
        <dbReference type="EMBL" id="OXV09946.1"/>
    </source>
</evidence>
<comment type="similarity">
    <text evidence="2">Belongs to the TMCO4 family.</text>
</comment>
<keyword evidence="3 7" id="KW-0812">Transmembrane</keyword>
<dbReference type="EMBL" id="NPHW01003214">
    <property type="protein sequence ID" value="OXV09946.1"/>
    <property type="molecule type" value="Genomic_DNA"/>
</dbReference>
<evidence type="ECO:0000313" key="9">
    <source>
        <dbReference type="Proteomes" id="UP000243515"/>
    </source>
</evidence>
<sequence>MASYFDREVRQPRNIEEKQHIGRNDQSQDLSTILDDTQRMELKVLIARVIASMRTAVAETFRVPQSYPINDIDGQALEGVCNTTLDAGIDVMASQEPLAASGTEQRAKRRAIRYFDNWSNSVRRRIIEVLGKNDDDARARHHSTTSRSQEKETPADYKPSYLLAETRLAQLSRSDRRLVLHSLLLLLLSLKHYHSHSRLLLLNIASILELSPEDVNDDEAKVARGLLDAAIKMSADDEARQKRVEQNSNARRWKVGLASVAGAALIGITGGLAAPLVAAGIGTVMGGLGLGATAAAGYLGALAGSSVIVGGLFGAYGAKMTGRMMDKYAKEVEDFAFIPVDKPHQDYKDEKEAAQQDHRLRVTIGITGWATKEDDMVVPWHVIRTDSEVFALRWELESLISLGNAMEALVTSAAWTVAGREILSRTIFAGIMNAVMLPLVLANVARVVDNPFSVAKARADKTGEVLADALIDRAQGERPVTLISYSLGSRVVYSCLQSLARRGAYGLIESAILIGSPAPSNSSEWRMMRSVVTDRLVNVYSENDSVLAFLYRASSAQFGVAGLQPVADVPGVENANVSDIINGHLRYRYLIGKILAMIGFEELDVEAIDREEAALELRDLEEEQERLENQRLAETDPSRSQEQATSPPSVIIERGDQVDDETQRLERQVQRRTQEQLMHRKIKHDEMGAGERIIMKE</sequence>
<organism evidence="8 9">
    <name type="scientific">Elaphomyces granulatus</name>
    <dbReference type="NCBI Taxonomy" id="519963"/>
    <lineage>
        <taxon>Eukaryota</taxon>
        <taxon>Fungi</taxon>
        <taxon>Dikarya</taxon>
        <taxon>Ascomycota</taxon>
        <taxon>Pezizomycotina</taxon>
        <taxon>Eurotiomycetes</taxon>
        <taxon>Eurotiomycetidae</taxon>
        <taxon>Eurotiales</taxon>
        <taxon>Elaphomycetaceae</taxon>
        <taxon>Elaphomyces</taxon>
    </lineage>
</organism>
<keyword evidence="9" id="KW-1185">Reference proteome</keyword>
<reference evidence="8 9" key="1">
    <citation type="journal article" date="2015" name="Environ. Microbiol.">
        <title>Metagenome sequence of Elaphomyces granulatus from sporocarp tissue reveals Ascomycota ectomycorrhizal fingerprints of genome expansion and a Proteobacteria-rich microbiome.</title>
        <authorList>
            <person name="Quandt C.A."/>
            <person name="Kohler A."/>
            <person name="Hesse C.N."/>
            <person name="Sharpton T.J."/>
            <person name="Martin F."/>
            <person name="Spatafora J.W."/>
        </authorList>
    </citation>
    <scope>NUCLEOTIDE SEQUENCE [LARGE SCALE GENOMIC DNA]</scope>
    <source>
        <strain evidence="8 9">OSC145934</strain>
    </source>
</reference>
<evidence type="ECO:0000256" key="4">
    <source>
        <dbReference type="ARBA" id="ARBA00022989"/>
    </source>
</evidence>
<feature type="transmembrane region" description="Helical" evidence="7">
    <location>
        <begin position="427"/>
        <end position="448"/>
    </location>
</feature>
<dbReference type="Proteomes" id="UP000243515">
    <property type="component" value="Unassembled WGS sequence"/>
</dbReference>
<keyword evidence="4 7" id="KW-1133">Transmembrane helix</keyword>
<gene>
    <name evidence="8" type="ORF">Egran_02294</name>
</gene>
<feature type="compositionally biased region" description="Basic and acidic residues" evidence="6">
    <location>
        <begin position="626"/>
        <end position="639"/>
    </location>
</feature>
<dbReference type="Gene3D" id="3.40.50.1820">
    <property type="entry name" value="alpha/beta hydrolase"/>
    <property type="match status" value="1"/>
</dbReference>
<evidence type="ECO:0008006" key="10">
    <source>
        <dbReference type="Google" id="ProtNLM"/>
    </source>
</evidence>
<feature type="region of interest" description="Disordered" evidence="6">
    <location>
        <begin position="626"/>
        <end position="697"/>
    </location>
</feature>
<evidence type="ECO:0000256" key="6">
    <source>
        <dbReference type="SAM" id="MobiDB-lite"/>
    </source>
</evidence>
<evidence type="ECO:0000256" key="2">
    <source>
        <dbReference type="ARBA" id="ARBA00009824"/>
    </source>
</evidence>
<name>A0A232M0R1_9EURO</name>
<feature type="transmembrane region" description="Helical" evidence="7">
    <location>
        <begin position="298"/>
        <end position="318"/>
    </location>
</feature>
<dbReference type="PANTHER" id="PTHR17920">
    <property type="entry name" value="TRANSMEMBRANE AND COILED-COIL DOMAIN-CONTAINING PROTEIN 4 TMCO4"/>
    <property type="match status" value="1"/>
</dbReference>
<dbReference type="OrthoDB" id="277931at2759"/>
<dbReference type="Pfam" id="PF05277">
    <property type="entry name" value="DUF726"/>
    <property type="match status" value="1"/>
</dbReference>
<dbReference type="SUPFAM" id="SSF53474">
    <property type="entry name" value="alpha/beta-Hydrolases"/>
    <property type="match status" value="1"/>
</dbReference>
<feature type="compositionally biased region" description="Basic and acidic residues" evidence="6">
    <location>
        <begin position="653"/>
        <end position="697"/>
    </location>
</feature>
<accession>A0A232M0R1</accession>
<dbReference type="AlphaFoldDB" id="A0A232M0R1"/>
<dbReference type="InterPro" id="IPR029058">
    <property type="entry name" value="AB_hydrolase_fold"/>
</dbReference>
<proteinExistence type="inferred from homology"/>
<keyword evidence="5 7" id="KW-0472">Membrane</keyword>
<dbReference type="PANTHER" id="PTHR17920:SF22">
    <property type="entry name" value="DUF726 DOMAIN PROTEIN (AFU_ORTHOLOGUE AFUA_2G12860)"/>
    <property type="match status" value="1"/>
</dbReference>
<comment type="subcellular location">
    <subcellularLocation>
        <location evidence="1">Membrane</location>
        <topology evidence="1">Multi-pass membrane protein</topology>
    </subcellularLocation>
</comment>
<evidence type="ECO:0000256" key="1">
    <source>
        <dbReference type="ARBA" id="ARBA00004141"/>
    </source>
</evidence>
<dbReference type="InterPro" id="IPR007941">
    <property type="entry name" value="DUF726"/>
</dbReference>
<dbReference type="GO" id="GO:0016020">
    <property type="term" value="C:membrane"/>
    <property type="evidence" value="ECO:0007669"/>
    <property type="project" value="UniProtKB-SubCell"/>
</dbReference>